<evidence type="ECO:0000256" key="6">
    <source>
        <dbReference type="ARBA" id="ARBA00023242"/>
    </source>
</evidence>
<dbReference type="Gene3D" id="1.10.10.10">
    <property type="entry name" value="Winged helix-like DNA-binding domain superfamily/Winged helix DNA-binding domain"/>
    <property type="match status" value="1"/>
</dbReference>
<evidence type="ECO:0000259" key="9">
    <source>
        <dbReference type="Pfam" id="PF00931"/>
    </source>
</evidence>
<dbReference type="Gene3D" id="3.80.10.10">
    <property type="entry name" value="Ribonuclease Inhibitor"/>
    <property type="match status" value="1"/>
</dbReference>
<evidence type="ECO:0000259" key="10">
    <source>
        <dbReference type="Pfam" id="PF23559"/>
    </source>
</evidence>
<evidence type="ECO:0000313" key="13">
    <source>
        <dbReference type="Proteomes" id="UP001341840"/>
    </source>
</evidence>
<dbReference type="Proteomes" id="UP001341840">
    <property type="component" value="Unassembled WGS sequence"/>
</dbReference>
<feature type="domain" description="Disease resistance R13L4/SHOC-2-like LRR" evidence="11">
    <location>
        <begin position="444"/>
        <end position="579"/>
    </location>
</feature>
<evidence type="ECO:0000256" key="2">
    <source>
        <dbReference type="ARBA" id="ARBA00022737"/>
    </source>
</evidence>
<dbReference type="SUPFAM" id="SSF52058">
    <property type="entry name" value="L domain-like"/>
    <property type="match status" value="1"/>
</dbReference>
<dbReference type="Gene3D" id="6.10.280.10">
    <property type="entry name" value="Mediator complex, subunit Med21"/>
    <property type="match status" value="1"/>
</dbReference>
<dbReference type="InterPro" id="IPR027417">
    <property type="entry name" value="P-loop_NTPase"/>
</dbReference>
<dbReference type="Gene3D" id="3.40.50.300">
    <property type="entry name" value="P-loop containing nucleotide triphosphate hydrolases"/>
    <property type="match status" value="2"/>
</dbReference>
<feature type="domain" description="NB-ARC" evidence="9">
    <location>
        <begin position="71"/>
        <end position="125"/>
    </location>
</feature>
<sequence length="946" mass="107442">MRKRVLKDYGTPKDKVGGFFSSSNPLVFRCKIAQKIKEIRKRLDKVAADRDKREMTYSYVVEYDVIGRDRDKEKIVQLLMEPSLDNNGASGHISVVPIVGIGGLGKTTLAKLVFNDERITESFPLKICSCGSTNIEQLQRLLREKLTGQKFLLVLDDVWNEDRAKWIELRSLIRACGDGSKIVVTTRSRSIASMMGTVPFHDLEALSLQHSLSLFVKWAFKEGEEEKHPDLVMIGEEIVKKCGGVPLAVRTLASLLFSKYDINVWESVRDDEIWNLPQKKDDILPALKLSYEPSYLRKCFAMFSLFPKDFVFHTSSVVSLWNALGLLPSPSKNKTSLDVANQNELVSRSFLEIVRDFGLYYLFKMHDLVHDLALYVAKDECLMINSEDPNIPENVLHLSFIEFDLFLKSFNLGLSGVRTIAVPSTYKYEHMGANNGDLFPAWVLNCKYLRYLDLADSTFEILPRSICKLKHLRFLSLKRNRRIRKLPDFICNLQNLEDLNLEDCMELETLPKKLRNLINLRRLSITTKQSVLPESDIASLCFLEELNIHRCDNLESLFGGVKLLALRRLRISLCKNLKSLSVDIHHFPQLENFTIIDCDNFEWSNVHEDMNSILKLKLLFFGMVANIPHSLEAYANTLQTLVFWFCLELEALPEWVLNMTCLKILHINRCLKLISLPNDIHRLKALEVLQIEHCPTLYRKYQPQVGEYWHQIPHIKHTRIMSLPRRHPSILLAVIASGLSGLELRLACHHPAFTPFHRPFSVAVLPPTHSASSSAPLSHPISLCFGSATVSSLVLLLLLRSSLPEFAAVMDIISQLQEQVNLIAHLAFNTIGTLQRDAPPNRLSPNYPEPPPHPTEDGSNFSEQPKLMSAGLVKAAKQFDALVAALPISEGGEEAQIKRIAELQAENDAIGQELQKQLEAAEKELNQVQDLFKRASDNCLNMKKPE</sequence>
<dbReference type="InterPro" id="IPR055414">
    <property type="entry name" value="LRR_R13L4/SHOC2-like"/>
</dbReference>
<reference evidence="12 13" key="1">
    <citation type="journal article" date="2023" name="Plants (Basel)">
        <title>Bridging the Gap: Combining Genomics and Transcriptomics Approaches to Understand Stylosanthes scabra, an Orphan Legume from the Brazilian Caatinga.</title>
        <authorList>
            <person name="Ferreira-Neto J.R.C."/>
            <person name="da Silva M.D."/>
            <person name="Binneck E."/>
            <person name="de Melo N.F."/>
            <person name="da Silva R.H."/>
            <person name="de Melo A.L.T.M."/>
            <person name="Pandolfi V."/>
            <person name="Bustamante F.O."/>
            <person name="Brasileiro-Vidal A.C."/>
            <person name="Benko-Iseppon A.M."/>
        </authorList>
    </citation>
    <scope>NUCLEOTIDE SEQUENCE [LARGE SCALE GENOMIC DNA]</scope>
    <source>
        <tissue evidence="12">Leaves</tissue>
    </source>
</reference>
<keyword evidence="7" id="KW-0175">Coiled coil</keyword>
<gene>
    <name evidence="12" type="ORF">PIB30_088500</name>
</gene>
<keyword evidence="3" id="KW-0611">Plant defense</keyword>
<evidence type="ECO:0008006" key="14">
    <source>
        <dbReference type="Google" id="ProtNLM"/>
    </source>
</evidence>
<keyword evidence="4" id="KW-0805">Transcription regulation</keyword>
<evidence type="ECO:0000313" key="12">
    <source>
        <dbReference type="EMBL" id="MED6164311.1"/>
    </source>
</evidence>
<dbReference type="PANTHER" id="PTHR36766">
    <property type="entry name" value="PLANT BROAD-SPECTRUM MILDEW RESISTANCE PROTEIN RPW8"/>
    <property type="match status" value="1"/>
</dbReference>
<keyword evidence="5" id="KW-0804">Transcription</keyword>
<proteinExistence type="predicted"/>
<dbReference type="InterPro" id="IPR002182">
    <property type="entry name" value="NB-ARC"/>
</dbReference>
<dbReference type="Pfam" id="PF00931">
    <property type="entry name" value="NB-ARC"/>
    <property type="match status" value="2"/>
</dbReference>
<evidence type="ECO:0000256" key="1">
    <source>
        <dbReference type="ARBA" id="ARBA00004123"/>
    </source>
</evidence>
<dbReference type="InterPro" id="IPR037212">
    <property type="entry name" value="Med7/Med21-like"/>
</dbReference>
<dbReference type="SUPFAM" id="SSF140718">
    <property type="entry name" value="Mediator hinge subcomplex-like"/>
    <property type="match status" value="1"/>
</dbReference>
<dbReference type="InterPro" id="IPR032675">
    <property type="entry name" value="LRR_dom_sf"/>
</dbReference>
<dbReference type="Pfam" id="PF23598">
    <property type="entry name" value="LRR_14"/>
    <property type="match status" value="1"/>
</dbReference>
<feature type="coiled-coil region" evidence="7">
    <location>
        <begin position="900"/>
        <end position="938"/>
    </location>
</feature>
<dbReference type="InterPro" id="IPR036388">
    <property type="entry name" value="WH-like_DNA-bd_sf"/>
</dbReference>
<evidence type="ECO:0000256" key="4">
    <source>
        <dbReference type="ARBA" id="ARBA00023015"/>
    </source>
</evidence>
<dbReference type="PANTHER" id="PTHR36766:SF61">
    <property type="entry name" value="NB-ARC DOMAIN DISEASE RESISTANCE PROTEIN"/>
    <property type="match status" value="1"/>
</dbReference>
<dbReference type="SUPFAM" id="SSF52540">
    <property type="entry name" value="P-loop containing nucleoside triphosphate hydrolases"/>
    <property type="match status" value="1"/>
</dbReference>
<dbReference type="EMBL" id="JASCZI010122437">
    <property type="protein sequence ID" value="MED6164311.1"/>
    <property type="molecule type" value="Genomic_DNA"/>
</dbReference>
<keyword evidence="6" id="KW-0539">Nucleus</keyword>
<protein>
    <recommendedName>
        <fullName evidence="14">NB-ARC domain-containing protein</fullName>
    </recommendedName>
</protein>
<evidence type="ECO:0000256" key="7">
    <source>
        <dbReference type="SAM" id="Coils"/>
    </source>
</evidence>
<dbReference type="InterPro" id="IPR058922">
    <property type="entry name" value="WHD_DRP"/>
</dbReference>
<evidence type="ECO:0000256" key="3">
    <source>
        <dbReference type="ARBA" id="ARBA00022821"/>
    </source>
</evidence>
<comment type="subcellular location">
    <subcellularLocation>
        <location evidence="1">Nucleus</location>
    </subcellularLocation>
</comment>
<organism evidence="12 13">
    <name type="scientific">Stylosanthes scabra</name>
    <dbReference type="NCBI Taxonomy" id="79078"/>
    <lineage>
        <taxon>Eukaryota</taxon>
        <taxon>Viridiplantae</taxon>
        <taxon>Streptophyta</taxon>
        <taxon>Embryophyta</taxon>
        <taxon>Tracheophyta</taxon>
        <taxon>Spermatophyta</taxon>
        <taxon>Magnoliopsida</taxon>
        <taxon>eudicotyledons</taxon>
        <taxon>Gunneridae</taxon>
        <taxon>Pentapetalae</taxon>
        <taxon>rosids</taxon>
        <taxon>fabids</taxon>
        <taxon>Fabales</taxon>
        <taxon>Fabaceae</taxon>
        <taxon>Papilionoideae</taxon>
        <taxon>50 kb inversion clade</taxon>
        <taxon>dalbergioids sensu lato</taxon>
        <taxon>Dalbergieae</taxon>
        <taxon>Pterocarpus clade</taxon>
        <taxon>Stylosanthes</taxon>
    </lineage>
</organism>
<comment type="caution">
    <text evidence="12">The sequence shown here is derived from an EMBL/GenBank/DDBJ whole genome shotgun (WGS) entry which is preliminary data.</text>
</comment>
<keyword evidence="2" id="KW-0677">Repeat</keyword>
<feature type="domain" description="Disease resistance protein winged helix" evidence="10">
    <location>
        <begin position="305"/>
        <end position="373"/>
    </location>
</feature>
<evidence type="ECO:0000256" key="8">
    <source>
        <dbReference type="SAM" id="MobiDB-lite"/>
    </source>
</evidence>
<dbReference type="InterPro" id="IPR042197">
    <property type="entry name" value="Apaf_helical"/>
</dbReference>
<evidence type="ECO:0000259" key="11">
    <source>
        <dbReference type="Pfam" id="PF23598"/>
    </source>
</evidence>
<feature type="domain" description="NB-ARC" evidence="9">
    <location>
        <begin position="136"/>
        <end position="222"/>
    </location>
</feature>
<dbReference type="Gene3D" id="1.10.8.430">
    <property type="entry name" value="Helical domain of apoptotic protease-activating factors"/>
    <property type="match status" value="1"/>
</dbReference>
<evidence type="ECO:0000256" key="5">
    <source>
        <dbReference type="ARBA" id="ARBA00023163"/>
    </source>
</evidence>
<dbReference type="InterPro" id="IPR021384">
    <property type="entry name" value="Mediator_Med21"/>
</dbReference>
<dbReference type="PRINTS" id="PR00364">
    <property type="entry name" value="DISEASERSIST"/>
</dbReference>
<keyword evidence="13" id="KW-1185">Reference proteome</keyword>
<name>A0ABU6USK5_9FABA</name>
<feature type="region of interest" description="Disordered" evidence="8">
    <location>
        <begin position="837"/>
        <end position="863"/>
    </location>
</feature>
<dbReference type="Pfam" id="PF11221">
    <property type="entry name" value="Med21"/>
    <property type="match status" value="1"/>
</dbReference>
<accession>A0ABU6USK5</accession>
<dbReference type="Pfam" id="PF23559">
    <property type="entry name" value="WHD_DRP"/>
    <property type="match status" value="1"/>
</dbReference>